<comment type="subcellular location">
    <subcellularLocation>
        <location evidence="6">Cytoplasm</location>
    </subcellularLocation>
</comment>
<evidence type="ECO:0000256" key="3">
    <source>
        <dbReference type="ARBA" id="ARBA00022603"/>
    </source>
</evidence>
<dbReference type="FunFam" id="3.40.50.150:FF:000041">
    <property type="entry name" value="Ribosomal RNA small subunit methyltransferase G"/>
    <property type="match status" value="1"/>
</dbReference>
<comment type="similarity">
    <text evidence="6">Belongs to the methyltransferase superfamily. RNA methyltransferase RsmG family.</text>
</comment>
<dbReference type="PANTHER" id="PTHR31760:SF0">
    <property type="entry name" value="S-ADENOSYL-L-METHIONINE-DEPENDENT METHYLTRANSFERASES SUPERFAMILY PROTEIN"/>
    <property type="match status" value="1"/>
</dbReference>
<evidence type="ECO:0000256" key="2">
    <source>
        <dbReference type="ARBA" id="ARBA00022552"/>
    </source>
</evidence>
<keyword evidence="4 6" id="KW-0808">Transferase</keyword>
<feature type="binding site" evidence="6">
    <location>
        <position position="82"/>
    </location>
    <ligand>
        <name>S-adenosyl-L-methionine</name>
        <dbReference type="ChEBI" id="CHEBI:59789"/>
    </ligand>
</feature>
<feature type="binding site" evidence="6">
    <location>
        <position position="147"/>
    </location>
    <ligand>
        <name>S-adenosyl-L-methionine</name>
        <dbReference type="ChEBI" id="CHEBI:59789"/>
    </ligand>
</feature>
<reference evidence="7 8" key="1">
    <citation type="submission" date="2018-05" db="EMBL/GenBank/DDBJ databases">
        <title>Genome comparison of Eubacterium sp.</title>
        <authorList>
            <person name="Feng Y."/>
            <person name="Sanchez-Andrea I."/>
            <person name="Stams A.J.M."/>
            <person name="De Vos W.M."/>
        </authorList>
    </citation>
    <scope>NUCLEOTIDE SEQUENCE [LARGE SCALE GENOMIC DNA]</scope>
    <source>
        <strain evidence="7 8">YI</strain>
    </source>
</reference>
<dbReference type="AlphaFoldDB" id="A0A4P9C9R0"/>
<dbReference type="Proteomes" id="UP000218387">
    <property type="component" value="Chromosome"/>
</dbReference>
<dbReference type="Gene3D" id="3.40.50.150">
    <property type="entry name" value="Vaccinia Virus protein VP39"/>
    <property type="match status" value="1"/>
</dbReference>
<feature type="binding site" evidence="6">
    <location>
        <begin position="128"/>
        <end position="129"/>
    </location>
    <ligand>
        <name>S-adenosyl-L-methionine</name>
        <dbReference type="ChEBI" id="CHEBI:59789"/>
    </ligand>
</feature>
<dbReference type="CDD" id="cd02440">
    <property type="entry name" value="AdoMet_MTases"/>
    <property type="match status" value="1"/>
</dbReference>
<evidence type="ECO:0000256" key="6">
    <source>
        <dbReference type="HAMAP-Rule" id="MF_00074"/>
    </source>
</evidence>
<keyword evidence="5 6" id="KW-0949">S-adenosyl-L-methionine</keyword>
<dbReference type="PIRSF" id="PIRSF003078">
    <property type="entry name" value="GidB"/>
    <property type="match status" value="1"/>
</dbReference>
<evidence type="ECO:0000313" key="8">
    <source>
        <dbReference type="Proteomes" id="UP000218387"/>
    </source>
</evidence>
<dbReference type="SUPFAM" id="SSF53335">
    <property type="entry name" value="S-adenosyl-L-methionine-dependent methyltransferases"/>
    <property type="match status" value="1"/>
</dbReference>
<evidence type="ECO:0000256" key="1">
    <source>
        <dbReference type="ARBA" id="ARBA00022490"/>
    </source>
</evidence>
<dbReference type="RefSeq" id="WP_096918802.1">
    <property type="nucleotide sequence ID" value="NZ_CP029487.1"/>
</dbReference>
<keyword evidence="2 6" id="KW-0698">rRNA processing</keyword>
<protein>
    <recommendedName>
        <fullName evidence="6">Ribosomal RNA small subunit methyltransferase G</fullName>
        <ecNumber evidence="6">2.1.1.-</ecNumber>
    </recommendedName>
    <alternativeName>
        <fullName evidence="6">16S rRNA 7-methylguanosine methyltransferase</fullName>
        <shortName evidence="6">16S rRNA m7G methyltransferase</shortName>
    </alternativeName>
</protein>
<dbReference type="GO" id="GO:0005829">
    <property type="term" value="C:cytosol"/>
    <property type="evidence" value="ECO:0007669"/>
    <property type="project" value="TreeGrafter"/>
</dbReference>
<evidence type="ECO:0000256" key="4">
    <source>
        <dbReference type="ARBA" id="ARBA00022679"/>
    </source>
</evidence>
<dbReference type="KEGG" id="emt:CPZ25_013215"/>
<feature type="binding site" evidence="6">
    <location>
        <begin position="100"/>
        <end position="102"/>
    </location>
    <ligand>
        <name>S-adenosyl-L-methionine</name>
        <dbReference type="ChEBI" id="CHEBI:59789"/>
    </ligand>
</feature>
<dbReference type="InterPro" id="IPR003682">
    <property type="entry name" value="rRNA_ssu_MeTfrase_G"/>
</dbReference>
<keyword evidence="3 6" id="KW-0489">Methyltransferase</keyword>
<organism evidence="7 8">
    <name type="scientific">Eubacterium maltosivorans</name>
    <dbReference type="NCBI Taxonomy" id="2041044"/>
    <lineage>
        <taxon>Bacteria</taxon>
        <taxon>Bacillati</taxon>
        <taxon>Bacillota</taxon>
        <taxon>Clostridia</taxon>
        <taxon>Eubacteriales</taxon>
        <taxon>Eubacteriaceae</taxon>
        <taxon>Eubacterium</taxon>
    </lineage>
</organism>
<accession>A0A4P9C9R0</accession>
<gene>
    <name evidence="6" type="primary">rsmG</name>
    <name evidence="7" type="ORF">CPZ25_013215</name>
</gene>
<comment type="function">
    <text evidence="6">Specifically methylates the N7 position of a guanine in 16S rRNA.</text>
</comment>
<dbReference type="EMBL" id="CP029487">
    <property type="protein sequence ID" value="QCT72244.1"/>
    <property type="molecule type" value="Genomic_DNA"/>
</dbReference>
<dbReference type="Pfam" id="PF02527">
    <property type="entry name" value="GidB"/>
    <property type="match status" value="1"/>
</dbReference>
<sequence>MNNVEKLIAAGEKCGIDIDETQSRLMVLYMEKLLVMNEKINVTRITDEDEFIEKHLIDSLTCLRFIHHDAKSILDVGTGGGFPGVPLAIMLPEAEITMMDATGKKLKLIENICAEIGIRNVEFLHGRAEEFGKNPAYRESYDCIVSRAVANLCLLSELCLPLVKKGGQFIALKGKNYLDEMDDGEKAIKVLGGKITGIESCLLLQSDLVHVIILIDKVKITPEKFPRSFGKIKKEPFPG</sequence>
<name>A0A4P9C9R0_EUBML</name>
<dbReference type="InterPro" id="IPR029063">
    <property type="entry name" value="SAM-dependent_MTases_sf"/>
</dbReference>
<keyword evidence="1 6" id="KW-0963">Cytoplasm</keyword>
<keyword evidence="8" id="KW-1185">Reference proteome</keyword>
<proteinExistence type="inferred from homology"/>
<dbReference type="PANTHER" id="PTHR31760">
    <property type="entry name" value="S-ADENOSYL-L-METHIONINE-DEPENDENT METHYLTRANSFERASES SUPERFAMILY PROTEIN"/>
    <property type="match status" value="1"/>
</dbReference>
<dbReference type="GO" id="GO:0070043">
    <property type="term" value="F:rRNA (guanine-N7-)-methyltransferase activity"/>
    <property type="evidence" value="ECO:0007669"/>
    <property type="project" value="UniProtKB-UniRule"/>
</dbReference>
<dbReference type="NCBIfam" id="TIGR00138">
    <property type="entry name" value="rsmG_gidB"/>
    <property type="match status" value="1"/>
</dbReference>
<feature type="binding site" evidence="6">
    <location>
        <position position="77"/>
    </location>
    <ligand>
        <name>S-adenosyl-L-methionine</name>
        <dbReference type="ChEBI" id="CHEBI:59789"/>
    </ligand>
</feature>
<dbReference type="EC" id="2.1.1.-" evidence="6"/>
<evidence type="ECO:0000256" key="5">
    <source>
        <dbReference type="ARBA" id="ARBA00022691"/>
    </source>
</evidence>
<dbReference type="HAMAP" id="MF_00074">
    <property type="entry name" value="16SrRNA_methyltr_G"/>
    <property type="match status" value="1"/>
</dbReference>
<evidence type="ECO:0000313" key="7">
    <source>
        <dbReference type="EMBL" id="QCT72244.1"/>
    </source>
</evidence>